<accession>A0A0B7FFR4</accession>
<dbReference type="OrthoDB" id="6613063at2759"/>
<feature type="compositionally biased region" description="Basic and acidic residues" evidence="2">
    <location>
        <begin position="699"/>
        <end position="714"/>
    </location>
</feature>
<name>A0A0B7FFR4_THACB</name>
<evidence type="ECO:0000313" key="4">
    <source>
        <dbReference type="Proteomes" id="UP000059188"/>
    </source>
</evidence>
<feature type="compositionally biased region" description="Basic and acidic residues" evidence="2">
    <location>
        <begin position="1454"/>
        <end position="1472"/>
    </location>
</feature>
<feature type="compositionally biased region" description="Polar residues" evidence="2">
    <location>
        <begin position="1402"/>
        <end position="1427"/>
    </location>
</feature>
<gene>
    <name evidence="3" type="ORF">RSOLAG1IB_11845</name>
</gene>
<evidence type="ECO:0008006" key="5">
    <source>
        <dbReference type="Google" id="ProtNLM"/>
    </source>
</evidence>
<evidence type="ECO:0000256" key="2">
    <source>
        <dbReference type="SAM" id="MobiDB-lite"/>
    </source>
</evidence>
<feature type="compositionally biased region" description="Basic and acidic residues" evidence="2">
    <location>
        <begin position="954"/>
        <end position="967"/>
    </location>
</feature>
<feature type="compositionally biased region" description="Low complexity" evidence="2">
    <location>
        <begin position="39"/>
        <end position="50"/>
    </location>
</feature>
<dbReference type="EMBL" id="LN679297">
    <property type="protein sequence ID" value="CEL55033.1"/>
    <property type="molecule type" value="Genomic_DNA"/>
</dbReference>
<keyword evidence="1" id="KW-0175">Coiled coil</keyword>
<feature type="region of interest" description="Disordered" evidence="2">
    <location>
        <begin position="680"/>
        <end position="724"/>
    </location>
</feature>
<evidence type="ECO:0000313" key="3">
    <source>
        <dbReference type="EMBL" id="CEL55033.1"/>
    </source>
</evidence>
<protein>
    <recommendedName>
        <fullName evidence="5">Transposase family Tnp2 protein</fullName>
    </recommendedName>
</protein>
<feature type="region of interest" description="Disordered" evidence="2">
    <location>
        <begin position="776"/>
        <end position="808"/>
    </location>
</feature>
<dbReference type="Pfam" id="PF02992">
    <property type="entry name" value="Transposase_21"/>
    <property type="match status" value="1"/>
</dbReference>
<feature type="region of interest" description="Disordered" evidence="2">
    <location>
        <begin position="1115"/>
        <end position="1472"/>
    </location>
</feature>
<keyword evidence="4" id="KW-1185">Reference proteome</keyword>
<dbReference type="InterPro" id="IPR004242">
    <property type="entry name" value="Transposase_21"/>
</dbReference>
<feature type="compositionally biased region" description="Polar residues" evidence="2">
    <location>
        <begin position="680"/>
        <end position="698"/>
    </location>
</feature>
<proteinExistence type="predicted"/>
<reference evidence="3 4" key="1">
    <citation type="submission" date="2014-11" db="EMBL/GenBank/DDBJ databases">
        <authorList>
            <person name="Wibberg Daniel"/>
        </authorList>
    </citation>
    <scope>NUCLEOTIDE SEQUENCE [LARGE SCALE GENOMIC DNA]</scope>
    <source>
        <strain evidence="3">Rhizoctonia solani AG1-IB 7/3/14</strain>
    </source>
</reference>
<organism evidence="3 4">
    <name type="scientific">Thanatephorus cucumeris (strain AG1-IB / isolate 7/3/14)</name>
    <name type="common">Lettuce bottom rot fungus</name>
    <name type="synonym">Rhizoctonia solani</name>
    <dbReference type="NCBI Taxonomy" id="1108050"/>
    <lineage>
        <taxon>Eukaryota</taxon>
        <taxon>Fungi</taxon>
        <taxon>Dikarya</taxon>
        <taxon>Basidiomycota</taxon>
        <taxon>Agaricomycotina</taxon>
        <taxon>Agaricomycetes</taxon>
        <taxon>Cantharellales</taxon>
        <taxon>Ceratobasidiaceae</taxon>
        <taxon>Rhizoctonia</taxon>
        <taxon>Rhizoctonia solani AG-1</taxon>
    </lineage>
</organism>
<feature type="region of interest" description="Disordered" evidence="2">
    <location>
        <begin position="36"/>
        <end position="99"/>
    </location>
</feature>
<feature type="compositionally biased region" description="Acidic residues" evidence="2">
    <location>
        <begin position="1133"/>
        <end position="1143"/>
    </location>
</feature>
<dbReference type="Proteomes" id="UP000059188">
    <property type="component" value="Unassembled WGS sequence"/>
</dbReference>
<feature type="compositionally biased region" description="Acidic residues" evidence="2">
    <location>
        <begin position="1151"/>
        <end position="1163"/>
    </location>
</feature>
<feature type="compositionally biased region" description="Polar residues" evidence="2">
    <location>
        <begin position="1301"/>
        <end position="1311"/>
    </location>
</feature>
<feature type="region of interest" description="Disordered" evidence="2">
    <location>
        <begin position="939"/>
        <end position="967"/>
    </location>
</feature>
<dbReference type="PANTHER" id="PTHR46579">
    <property type="entry name" value="F5/8 TYPE C DOMAIN-CONTAINING PROTEIN-RELATED"/>
    <property type="match status" value="1"/>
</dbReference>
<feature type="region of interest" description="Disordered" evidence="2">
    <location>
        <begin position="111"/>
        <end position="154"/>
    </location>
</feature>
<dbReference type="PANTHER" id="PTHR46579:SF1">
    <property type="entry name" value="F5_8 TYPE C DOMAIN-CONTAINING PROTEIN"/>
    <property type="match status" value="1"/>
</dbReference>
<evidence type="ECO:0000256" key="1">
    <source>
        <dbReference type="SAM" id="Coils"/>
    </source>
</evidence>
<feature type="compositionally biased region" description="Pro residues" evidence="2">
    <location>
        <begin position="1362"/>
        <end position="1372"/>
    </location>
</feature>
<sequence>MATDNSIECPCCGAWLEERQVRRHMLLLRNNIDIDMDSDLSSTKSSTDRTSQVDSQVNEDIPIADSNSPEPTRGQYSIDKDIERPLPVQQQHSLRRNPPVTVEVWADAASDGLDSDLDSEPELGFPTVNGPDQDPQYIERDEPPQVDPDDEPTLSDTEMRELLEFDWGDVFDDEWDEMYLPYLSEQDRITLQFLASRIRTHFSRETWDDLQFGACKSLELPSEFIAWRRLRILSKLETCVYDICINSCCCFLGKYQDLGACTFCGEPRLNSRGKPRRTFRYTPLIPQLCGLFQNSSTAEKLRYHVKDEATYNSNEIYDVFDSKNYRHLRETKLHPNGEYHFFDNPEDIALGLSTDGFTLFKQRRRGHSTAWPIILINYNLEPSIRNRLENVICVGVIPGPKQPKDINSFFIPLIDELHELQEGVLIRGVSPGPNSTWYDFILHAFVIIIFGDMPAISKLMMMKGHNAFSPCRTCYIEGELCRLKRTSVYYVPLMTPQKKHRWPHEDLPMRTHELFVRQYTQIRSARTQADRDELTRYFGINGESLFIQLRSIEFPSSFPYDVMHLLFENIVPNMIKHWTGEFKGFDQGTGTYEIKRRDWITVGSRTARATRTIPSFFVGTLPDIAQDQGLYKAEAYLFWIQYLAPILLKEVLSQKYYRHLIDLSLGTGLGGRSKNITAISNSGADSSSLPDSPVISTRQKTDQRRTLSSDDEPPHTYAFKSRPGVHAERELNAFRDNMEGMDRRLKVLEEAQARTEKQQDSMDTKLDFLVNAVKGGASAPPALVPSTTQEEKPRIGPSNPPPNPDHKAMAERIQGRRDRDKALEQIPSEFKSQAQALTRTVVKALLTVKKLTSDAPPFYYKNGQPDFFPAEFTHKGYCKPHPHWDKSFADNYHWFATYIDAWKKSIPEDGSAFEKASKQFTDRQILVLLHDGPFSSLVTGYKNAHPRRGGNRKSSADEKTKRREVSRLEGKAFKRQSYQSEMKEMAGQRWNPAWSKQVMSPVVTDDEGGQVVQQPAWRARWWTKALIAMDNAERASVLAKPGIHPPLPKTTIVVASGPPPSIYTGTGENRKIVKIPLVLISKEWRNSPTNAAWMEASAHLIDSTLTRKPDLSAFIAAHPPPVEPDQAKAKDEVEYEDGGEGEDQGNIGIEWEYDGEDEGENEHEDGGDGKNKYQGGDQGEGGEEGVGEIHGDWFTGGNLEKEYGDFGTEDSVPNVGVEQVVESGGGNEDDEDEDDLYASDPAPTAPALVKTQPLAAQEPELSQAESDIAIDPRILKDSSSARPRRRPQIRPITTAGFPLPASTTQPNSAVSSALPPTPQDAACPPRGWAPDVPQRWYPTATMDPTEHEPSPPNVASEDSAFPNPPPPMPAPPTLSQQERDMAESVTRTAFASRPTAKKKGQTVGSQKLRTQIKQAKQMNPGPSTSTAPGALNSGEEPVQAKRKRGRPPGAKNKKTVEKERLAAEAARQHGES</sequence>
<feature type="compositionally biased region" description="Acidic residues" evidence="2">
    <location>
        <begin position="1227"/>
        <end position="1237"/>
    </location>
</feature>
<feature type="coiled-coil region" evidence="1">
    <location>
        <begin position="731"/>
        <end position="758"/>
    </location>
</feature>